<evidence type="ECO:0000259" key="12">
    <source>
        <dbReference type="PROSITE" id="PS51674"/>
    </source>
</evidence>
<keyword evidence="10" id="KW-0804">Transcription</keyword>
<dbReference type="GO" id="GO:0051539">
    <property type="term" value="F:4 iron, 4 sulfur cluster binding"/>
    <property type="evidence" value="ECO:0007669"/>
    <property type="project" value="UniProtKB-KW"/>
</dbReference>
<evidence type="ECO:0000256" key="3">
    <source>
        <dbReference type="ARBA" id="ARBA00022485"/>
    </source>
</evidence>
<feature type="domain" description="4Fe-4S Wbl-type" evidence="12">
    <location>
        <begin position="30"/>
        <end position="87"/>
    </location>
</feature>
<evidence type="ECO:0000256" key="2">
    <source>
        <dbReference type="ARBA" id="ARBA00006597"/>
    </source>
</evidence>
<dbReference type="HAMAP" id="MF_01479">
    <property type="entry name" value="WhiB"/>
    <property type="match status" value="1"/>
</dbReference>
<keyword evidence="9" id="KW-1015">Disulfide bond</keyword>
<keyword evidence="7" id="KW-0805">Transcription regulation</keyword>
<keyword evidence="3" id="KW-0004">4Fe-4S</keyword>
<keyword evidence="8" id="KW-0238">DNA-binding</keyword>
<dbReference type="GO" id="GO:0003677">
    <property type="term" value="F:DNA binding"/>
    <property type="evidence" value="ECO:0007669"/>
    <property type="project" value="UniProtKB-KW"/>
</dbReference>
<dbReference type="InterPro" id="IPR003482">
    <property type="entry name" value="Whib"/>
</dbReference>
<keyword evidence="6" id="KW-0411">Iron-sulfur</keyword>
<evidence type="ECO:0000256" key="11">
    <source>
        <dbReference type="SAM" id="MobiDB-lite"/>
    </source>
</evidence>
<dbReference type="GO" id="GO:0045454">
    <property type="term" value="P:cell redox homeostasis"/>
    <property type="evidence" value="ECO:0007669"/>
    <property type="project" value="TreeGrafter"/>
</dbReference>
<dbReference type="Pfam" id="PF02467">
    <property type="entry name" value="Whib"/>
    <property type="match status" value="1"/>
</dbReference>
<keyword evidence="4" id="KW-0479">Metal-binding</keyword>
<gene>
    <name evidence="13" type="primary">whiB7_2</name>
    <name evidence="13" type="ORF">GALL_414460</name>
</gene>
<keyword evidence="5" id="KW-0408">Iron</keyword>
<dbReference type="GO" id="GO:0046872">
    <property type="term" value="F:metal ion binding"/>
    <property type="evidence" value="ECO:0007669"/>
    <property type="project" value="UniProtKB-KW"/>
</dbReference>
<proteinExistence type="inferred from homology"/>
<reference evidence="13" key="1">
    <citation type="submission" date="2016-10" db="EMBL/GenBank/DDBJ databases">
        <title>Sequence of Gallionella enrichment culture.</title>
        <authorList>
            <person name="Poehlein A."/>
            <person name="Muehling M."/>
            <person name="Daniel R."/>
        </authorList>
    </citation>
    <scope>NUCLEOTIDE SEQUENCE</scope>
</reference>
<evidence type="ECO:0000256" key="10">
    <source>
        <dbReference type="ARBA" id="ARBA00023163"/>
    </source>
</evidence>
<evidence type="ECO:0000256" key="7">
    <source>
        <dbReference type="ARBA" id="ARBA00023015"/>
    </source>
</evidence>
<dbReference type="EMBL" id="MLJW01001751">
    <property type="protein sequence ID" value="OIQ76869.1"/>
    <property type="molecule type" value="Genomic_DNA"/>
</dbReference>
<evidence type="ECO:0000256" key="8">
    <source>
        <dbReference type="ARBA" id="ARBA00023125"/>
    </source>
</evidence>
<comment type="cofactor">
    <cofactor evidence="1">
        <name>[4Fe-4S] cluster</name>
        <dbReference type="ChEBI" id="CHEBI:49883"/>
    </cofactor>
</comment>
<dbReference type="PANTHER" id="PTHR38839:SF2">
    <property type="entry name" value="TRANSCRIPTIONAL REGULATOR WHIB7-RELATED"/>
    <property type="match status" value="1"/>
</dbReference>
<organism evidence="13">
    <name type="scientific">mine drainage metagenome</name>
    <dbReference type="NCBI Taxonomy" id="410659"/>
    <lineage>
        <taxon>unclassified sequences</taxon>
        <taxon>metagenomes</taxon>
        <taxon>ecological metagenomes</taxon>
    </lineage>
</organism>
<dbReference type="AlphaFoldDB" id="A0A1J5QLH0"/>
<comment type="caution">
    <text evidence="13">The sequence shown here is derived from an EMBL/GenBank/DDBJ whole genome shotgun (WGS) entry which is preliminary data.</text>
</comment>
<evidence type="ECO:0000256" key="6">
    <source>
        <dbReference type="ARBA" id="ARBA00023014"/>
    </source>
</evidence>
<dbReference type="InterPro" id="IPR034768">
    <property type="entry name" value="4FE4S_WBL"/>
</dbReference>
<accession>A0A1J5QLH0</accession>
<feature type="region of interest" description="Disordered" evidence="11">
    <location>
        <begin position="92"/>
        <end position="112"/>
    </location>
</feature>
<evidence type="ECO:0000313" key="13">
    <source>
        <dbReference type="EMBL" id="OIQ76869.1"/>
    </source>
</evidence>
<dbReference type="GO" id="GO:0045892">
    <property type="term" value="P:negative regulation of DNA-templated transcription"/>
    <property type="evidence" value="ECO:0007669"/>
    <property type="project" value="TreeGrafter"/>
</dbReference>
<name>A0A1J5QLH0_9ZZZZ</name>
<evidence type="ECO:0000256" key="4">
    <source>
        <dbReference type="ARBA" id="ARBA00022723"/>
    </source>
</evidence>
<evidence type="ECO:0000256" key="1">
    <source>
        <dbReference type="ARBA" id="ARBA00001966"/>
    </source>
</evidence>
<evidence type="ECO:0000256" key="5">
    <source>
        <dbReference type="ARBA" id="ARBA00023004"/>
    </source>
</evidence>
<sequence length="112" mass="11967">MSVVLSEFLIPGWADGEGAPASPVNGTDLPCHFADPDIFFADHTYQLEQAKSLCRTCPLQSRCLEGALSRREPCGVWGGEIFDDGRVVAAKRSPGRPKANAASYSRASSSLP</sequence>
<dbReference type="PROSITE" id="PS51674">
    <property type="entry name" value="4FE4S_WBL"/>
    <property type="match status" value="1"/>
</dbReference>
<protein>
    <submittedName>
        <fullName evidence="13">Putative transcriptional regulator WhiB7</fullName>
    </submittedName>
</protein>
<comment type="similarity">
    <text evidence="2">Belongs to the WhiB family.</text>
</comment>
<evidence type="ECO:0000256" key="9">
    <source>
        <dbReference type="ARBA" id="ARBA00023157"/>
    </source>
</evidence>
<feature type="compositionally biased region" description="Low complexity" evidence="11">
    <location>
        <begin position="99"/>
        <end position="112"/>
    </location>
</feature>
<dbReference type="GO" id="GO:0047134">
    <property type="term" value="F:protein-disulfide reductase [NAD(P)H] activity"/>
    <property type="evidence" value="ECO:0007669"/>
    <property type="project" value="TreeGrafter"/>
</dbReference>
<dbReference type="PANTHER" id="PTHR38839">
    <property type="entry name" value="TRANSCRIPTIONAL REGULATOR WHID-RELATED"/>
    <property type="match status" value="1"/>
</dbReference>